<accession>A0A1Y1ULJ2</accession>
<keyword evidence="3" id="KW-0460">Magnesium</keyword>
<dbReference type="GO" id="GO:0050032">
    <property type="term" value="F:L-rhamnonate dehydratase activity"/>
    <property type="evidence" value="ECO:0007669"/>
    <property type="project" value="InterPro"/>
</dbReference>
<dbReference type="InParanoid" id="A0A1Y1ULJ2"/>
<evidence type="ECO:0000256" key="3">
    <source>
        <dbReference type="ARBA" id="ARBA00022842"/>
    </source>
</evidence>
<dbReference type="InterPro" id="IPR046945">
    <property type="entry name" value="RHMD-like"/>
</dbReference>
<organism evidence="6 7">
    <name type="scientific">Kockovaella imperatae</name>
    <dbReference type="NCBI Taxonomy" id="4999"/>
    <lineage>
        <taxon>Eukaryota</taxon>
        <taxon>Fungi</taxon>
        <taxon>Dikarya</taxon>
        <taxon>Basidiomycota</taxon>
        <taxon>Agaricomycotina</taxon>
        <taxon>Tremellomycetes</taxon>
        <taxon>Tremellales</taxon>
        <taxon>Cuniculitremaceae</taxon>
        <taxon>Kockovaella</taxon>
    </lineage>
</organism>
<dbReference type="RefSeq" id="XP_021872715.1">
    <property type="nucleotide sequence ID" value="XM_022012400.1"/>
</dbReference>
<dbReference type="CDD" id="cd03327">
    <property type="entry name" value="MR_like_2"/>
    <property type="match status" value="1"/>
</dbReference>
<dbReference type="InterPro" id="IPR029017">
    <property type="entry name" value="Enolase-like_N"/>
</dbReference>
<dbReference type="SMART" id="SM00922">
    <property type="entry name" value="MR_MLE"/>
    <property type="match status" value="1"/>
</dbReference>
<evidence type="ECO:0000259" key="5">
    <source>
        <dbReference type="SMART" id="SM00922"/>
    </source>
</evidence>
<evidence type="ECO:0000313" key="7">
    <source>
        <dbReference type="Proteomes" id="UP000193218"/>
    </source>
</evidence>
<dbReference type="OrthoDB" id="17395at2759"/>
<keyword evidence="7" id="KW-1185">Reference proteome</keyword>
<comment type="cofactor">
    <cofactor evidence="1">
        <name>Mg(2+)</name>
        <dbReference type="ChEBI" id="CHEBI:18420"/>
    </cofactor>
</comment>
<dbReference type="SUPFAM" id="SSF51604">
    <property type="entry name" value="Enolase C-terminal domain-like"/>
    <property type="match status" value="1"/>
</dbReference>
<dbReference type="PANTHER" id="PTHR13794:SF58">
    <property type="entry name" value="MITOCHONDRIAL ENOLASE SUPERFAMILY MEMBER 1"/>
    <property type="match status" value="1"/>
</dbReference>
<dbReference type="InterPro" id="IPR029065">
    <property type="entry name" value="Enolase_C-like"/>
</dbReference>
<sequence length="432" mass="47794">MGKTFPTIEKLETFIPSAHGSGGDYHRQAAEHWIVAGNISCPMHKYPEYRHSRTSWGIGVLGSIFVKLTATDGTVGYATGFGGPPACWLIEEHFKRFVIGQDPRDTNKIWDQMFRASMFYGRKGLPLAALSVVDLAIWDLLGKIRGEPVYKMIGGRTKKDIPLYLTGPKPPVAKKLGFWGSKVPLPHGPPDGHEGIRKNVEFLKKCKESVGEDYPVQVDCYMSLDVPYTIALVKACEKAGVEINWWEEVLHPDDFDGHVKLKEALPHVKFTTGEHEYSKYGFRKLIENRAIDILQPDVMWLGGLTELIKVASMAAAYDIPVVPHGSGPYSFHAIMSFPNSDFCEYIANSADGESIAPSFGNLFTNEVLPHNGRVDLTDEPGFGLELNPHAELVPYSSFFLPARGIGAADEELKSEKKLPNGAQPATVEELTH</sequence>
<evidence type="ECO:0000256" key="2">
    <source>
        <dbReference type="ARBA" id="ARBA00022723"/>
    </source>
</evidence>
<dbReference type="NCBIfam" id="NF011968">
    <property type="entry name" value="PRK15440.1"/>
    <property type="match status" value="1"/>
</dbReference>
<keyword evidence="2" id="KW-0479">Metal-binding</keyword>
<dbReference type="InterPro" id="IPR023444">
    <property type="entry name" value="L-Rhamnon_dehydrat"/>
</dbReference>
<dbReference type="InterPro" id="IPR013342">
    <property type="entry name" value="Mandelate_racemase_C"/>
</dbReference>
<dbReference type="SUPFAM" id="SSF54826">
    <property type="entry name" value="Enolase N-terminal domain-like"/>
    <property type="match status" value="1"/>
</dbReference>
<dbReference type="FunFam" id="3.20.20.120:FF:000005">
    <property type="entry name" value="Putative L-rhamnonate dehydratase"/>
    <property type="match status" value="1"/>
</dbReference>
<proteinExistence type="predicted"/>
<protein>
    <submittedName>
        <fullName evidence="6">Putative racemase</fullName>
    </submittedName>
</protein>
<feature type="region of interest" description="Disordered" evidence="4">
    <location>
        <begin position="411"/>
        <end position="432"/>
    </location>
</feature>
<dbReference type="AlphaFoldDB" id="A0A1Y1ULJ2"/>
<dbReference type="GeneID" id="33554208"/>
<dbReference type="Gene3D" id="3.30.390.10">
    <property type="entry name" value="Enolase-like, N-terminal domain"/>
    <property type="match status" value="1"/>
</dbReference>
<dbReference type="STRING" id="4999.A0A1Y1ULJ2"/>
<dbReference type="InterPro" id="IPR013341">
    <property type="entry name" value="Mandelate_racemase_N_dom"/>
</dbReference>
<dbReference type="PANTHER" id="PTHR13794">
    <property type="entry name" value="ENOLASE SUPERFAMILY, MANDELATE RACEMASE"/>
    <property type="match status" value="1"/>
</dbReference>
<dbReference type="SFLD" id="SFLDG00179">
    <property type="entry name" value="mandelate_racemase"/>
    <property type="match status" value="1"/>
</dbReference>
<dbReference type="Gene3D" id="3.20.20.120">
    <property type="entry name" value="Enolase-like C-terminal domain"/>
    <property type="match status" value="1"/>
</dbReference>
<dbReference type="SFLD" id="SFLDF00006">
    <property type="entry name" value="rhamnonate_dehydratase"/>
    <property type="match status" value="1"/>
</dbReference>
<dbReference type="EMBL" id="NBSH01000003">
    <property type="protein sequence ID" value="ORX38852.1"/>
    <property type="molecule type" value="Genomic_DNA"/>
</dbReference>
<evidence type="ECO:0000256" key="1">
    <source>
        <dbReference type="ARBA" id="ARBA00001946"/>
    </source>
</evidence>
<dbReference type="SFLD" id="SFLDS00001">
    <property type="entry name" value="Enolase"/>
    <property type="match status" value="1"/>
</dbReference>
<name>A0A1Y1ULJ2_9TREE</name>
<dbReference type="InterPro" id="IPR036849">
    <property type="entry name" value="Enolase-like_C_sf"/>
</dbReference>
<dbReference type="GO" id="GO:0000287">
    <property type="term" value="F:magnesium ion binding"/>
    <property type="evidence" value="ECO:0007669"/>
    <property type="project" value="TreeGrafter"/>
</dbReference>
<dbReference type="Pfam" id="PF13378">
    <property type="entry name" value="MR_MLE_C"/>
    <property type="match status" value="1"/>
</dbReference>
<gene>
    <name evidence="6" type="ORF">BD324DRAFT_294093</name>
</gene>
<comment type="caution">
    <text evidence="6">The sequence shown here is derived from an EMBL/GenBank/DDBJ whole genome shotgun (WGS) entry which is preliminary data.</text>
</comment>
<evidence type="ECO:0000313" key="6">
    <source>
        <dbReference type="EMBL" id="ORX38852.1"/>
    </source>
</evidence>
<dbReference type="GO" id="GO:0016052">
    <property type="term" value="P:carbohydrate catabolic process"/>
    <property type="evidence" value="ECO:0007669"/>
    <property type="project" value="TreeGrafter"/>
</dbReference>
<dbReference type="Proteomes" id="UP000193218">
    <property type="component" value="Unassembled WGS sequence"/>
</dbReference>
<evidence type="ECO:0000256" key="4">
    <source>
        <dbReference type="SAM" id="MobiDB-lite"/>
    </source>
</evidence>
<reference evidence="6 7" key="1">
    <citation type="submission" date="2017-03" db="EMBL/GenBank/DDBJ databases">
        <title>Widespread Adenine N6-methylation of Active Genes in Fungi.</title>
        <authorList>
            <consortium name="DOE Joint Genome Institute"/>
            <person name="Mondo S.J."/>
            <person name="Dannebaum R.O."/>
            <person name="Kuo R.C."/>
            <person name="Louie K.B."/>
            <person name="Bewick A.J."/>
            <person name="Labutti K."/>
            <person name="Haridas S."/>
            <person name="Kuo A."/>
            <person name="Salamov A."/>
            <person name="Ahrendt S.R."/>
            <person name="Lau R."/>
            <person name="Bowen B.P."/>
            <person name="Lipzen A."/>
            <person name="Sullivan W."/>
            <person name="Andreopoulos W.B."/>
            <person name="Clum A."/>
            <person name="Lindquist E."/>
            <person name="Daum C."/>
            <person name="Northen T.R."/>
            <person name="Ramamoorthy G."/>
            <person name="Schmitz R.J."/>
            <person name="Gryganskyi A."/>
            <person name="Culley D."/>
            <person name="Magnuson J."/>
            <person name="James T.Y."/>
            <person name="O'Malley M.A."/>
            <person name="Stajich J.E."/>
            <person name="Spatafora J.W."/>
            <person name="Visel A."/>
            <person name="Grigoriev I.V."/>
        </authorList>
    </citation>
    <scope>NUCLEOTIDE SEQUENCE [LARGE SCALE GENOMIC DNA]</scope>
    <source>
        <strain evidence="6 7">NRRL Y-17943</strain>
    </source>
</reference>
<feature type="domain" description="Mandelate racemase/muconate lactonizing enzyme C-terminal" evidence="5">
    <location>
        <begin position="170"/>
        <end position="268"/>
    </location>
</feature>
<dbReference type="Pfam" id="PF02746">
    <property type="entry name" value="MR_MLE_N"/>
    <property type="match status" value="1"/>
</dbReference>